<name>A0ABP0FK74_CLALP</name>
<evidence type="ECO:0000256" key="12">
    <source>
        <dbReference type="ARBA" id="ARBA00048842"/>
    </source>
</evidence>
<keyword evidence="7" id="KW-0812">Transmembrane</keyword>
<dbReference type="Pfam" id="PF02434">
    <property type="entry name" value="Fringe"/>
    <property type="match status" value="2"/>
</dbReference>
<keyword evidence="5" id="KW-0328">Glycosyltransferase</keyword>
<proteinExistence type="inferred from homology"/>
<feature type="region of interest" description="Disordered" evidence="13">
    <location>
        <begin position="471"/>
        <end position="499"/>
    </location>
</feature>
<evidence type="ECO:0000256" key="5">
    <source>
        <dbReference type="ARBA" id="ARBA00022676"/>
    </source>
</evidence>
<evidence type="ECO:0000256" key="3">
    <source>
        <dbReference type="ARBA" id="ARBA00006462"/>
    </source>
</evidence>
<comment type="catalytic activity">
    <reaction evidence="12">
        <text>an N-acetyl-alpha-D-galactosaminyl derivative + UDP-alpha-D-galactose = a beta-D-galactosyl-(1-&gt;3)-N-acetyl-alpha-D-galactosaminyl derivative + UDP + H(+)</text>
        <dbReference type="Rhea" id="RHEA:15621"/>
        <dbReference type="ChEBI" id="CHEBI:15378"/>
        <dbReference type="ChEBI" id="CHEBI:28257"/>
        <dbReference type="ChEBI" id="CHEBI:58223"/>
        <dbReference type="ChEBI" id="CHEBI:66914"/>
        <dbReference type="ChEBI" id="CHEBI:133470"/>
        <dbReference type="EC" id="2.4.1.122"/>
    </reaction>
</comment>
<dbReference type="EMBL" id="CAWYQH010000057">
    <property type="protein sequence ID" value="CAK8678767.1"/>
    <property type="molecule type" value="Genomic_DNA"/>
</dbReference>
<comment type="similarity">
    <text evidence="3">Belongs to the glycosyltransferase 31 family. Beta3-Gal-T subfamily.</text>
</comment>
<evidence type="ECO:0000259" key="14">
    <source>
        <dbReference type="Pfam" id="PF02434"/>
    </source>
</evidence>
<evidence type="ECO:0000313" key="15">
    <source>
        <dbReference type="EMBL" id="CAK8678767.1"/>
    </source>
</evidence>
<feature type="domain" description="Fringe-like glycosyltransferase" evidence="14">
    <location>
        <begin position="242"/>
        <end position="464"/>
    </location>
</feature>
<evidence type="ECO:0000256" key="1">
    <source>
        <dbReference type="ARBA" id="ARBA00004606"/>
    </source>
</evidence>
<keyword evidence="6" id="KW-0808">Transferase</keyword>
<dbReference type="PANTHER" id="PTHR23033">
    <property type="entry name" value="BETA1,3-GALACTOSYLTRANSFERASE"/>
    <property type="match status" value="1"/>
</dbReference>
<evidence type="ECO:0000256" key="13">
    <source>
        <dbReference type="SAM" id="MobiDB-lite"/>
    </source>
</evidence>
<comment type="pathway">
    <text evidence="2">Protein modification; protein glycosylation.</text>
</comment>
<keyword evidence="10" id="KW-1133">Transmembrane helix</keyword>
<sequence>MACIGLWIVWLETMCAPCLQLALFVSCLFFVTDASSVAVIIRSQQNEYHNRVASEKKAELDEQIKLHGLNAEVILMHREWPIEGGWVIVPLFPDISRKYAAKYDWVMFIEDITNVDLKRLLEEVLPKHDPEKAMYFGRCLYDNEISIIHHFAFYDGKVREFKYPDFHAGWVMSKTLVRKVAEDYDLETKKSDFQIDVQHEIAMFLDENQGVKMTCVKDLCGSKTNNKCVTSIDFDFPYCGDHIGLDDIHISVKTTKIFHTNRVQVVKDTWGKYVKNIIYYSNITDPSVPTIDCGVPNTERGHCGKMEAIILDAYNNEKLKAFPWLVIADDDSIIGLSSLVKLLNCYNPKIPIVLGERYGFGLNAGYGYGYITGGGSMVMSRGAVDAWVKHGCKCPSNDTPDDMFLGQCFSYTIGIPVTHSPRFHQARPQDYSDGYRGNLKPVSFHKHWEVDPMKVYRQWFADDDDATFGIKMPEPTQAPEPIPVPIPPTPTEKPYRDEL</sequence>
<dbReference type="Gene3D" id="3.90.550.50">
    <property type="match status" value="2"/>
</dbReference>
<evidence type="ECO:0000256" key="2">
    <source>
        <dbReference type="ARBA" id="ARBA00004922"/>
    </source>
</evidence>
<keyword evidence="8" id="KW-0547">Nucleotide-binding</keyword>
<reference evidence="15 16" key="1">
    <citation type="submission" date="2024-02" db="EMBL/GenBank/DDBJ databases">
        <authorList>
            <person name="Daric V."/>
            <person name="Darras S."/>
        </authorList>
    </citation>
    <scope>NUCLEOTIDE SEQUENCE [LARGE SCALE GENOMIC DNA]</scope>
</reference>
<comment type="subcellular location">
    <subcellularLocation>
        <location evidence="1">Membrane</location>
        <topology evidence="1">Single-pass type II membrane protein</topology>
    </subcellularLocation>
</comment>
<protein>
    <recommendedName>
        <fullName evidence="4">N-acetylgalactosaminide beta-1,3-galactosyltransferase</fullName>
        <ecNumber evidence="4">2.4.1.122</ecNumber>
    </recommendedName>
</protein>
<evidence type="ECO:0000313" key="16">
    <source>
        <dbReference type="Proteomes" id="UP001642483"/>
    </source>
</evidence>
<dbReference type="Proteomes" id="UP001642483">
    <property type="component" value="Unassembled WGS sequence"/>
</dbReference>
<evidence type="ECO:0000256" key="8">
    <source>
        <dbReference type="ARBA" id="ARBA00022741"/>
    </source>
</evidence>
<comment type="caution">
    <text evidence="15">The sequence shown here is derived from an EMBL/GenBank/DDBJ whole genome shotgun (WGS) entry which is preliminary data.</text>
</comment>
<keyword evidence="11" id="KW-0472">Membrane</keyword>
<dbReference type="PANTHER" id="PTHR23033:SF14">
    <property type="entry name" value="GLYCOPROTEIN-N-ACETYLGALACTOSAMINE 3-BETA-GALACTOSYLTRANSFERASE 1-RELATED"/>
    <property type="match status" value="1"/>
</dbReference>
<keyword evidence="16" id="KW-1185">Reference proteome</keyword>
<keyword evidence="9" id="KW-0735">Signal-anchor</keyword>
<evidence type="ECO:0000256" key="6">
    <source>
        <dbReference type="ARBA" id="ARBA00022679"/>
    </source>
</evidence>
<accession>A0ABP0FK74</accession>
<gene>
    <name evidence="15" type="ORF">CVLEPA_LOCUS9053</name>
</gene>
<evidence type="ECO:0000256" key="9">
    <source>
        <dbReference type="ARBA" id="ARBA00022968"/>
    </source>
</evidence>
<dbReference type="InterPro" id="IPR026050">
    <property type="entry name" value="C1GALT1/C1GALT1_chp1"/>
</dbReference>
<evidence type="ECO:0000256" key="11">
    <source>
        <dbReference type="ARBA" id="ARBA00023136"/>
    </source>
</evidence>
<dbReference type="EC" id="2.4.1.122" evidence="4"/>
<feature type="compositionally biased region" description="Pro residues" evidence="13">
    <location>
        <begin position="476"/>
        <end position="491"/>
    </location>
</feature>
<evidence type="ECO:0000256" key="10">
    <source>
        <dbReference type="ARBA" id="ARBA00022989"/>
    </source>
</evidence>
<dbReference type="InterPro" id="IPR003378">
    <property type="entry name" value="Fringe-like_glycosylTrfase"/>
</dbReference>
<feature type="domain" description="Fringe-like glycosyltransferase" evidence="14">
    <location>
        <begin position="99"/>
        <end position="217"/>
    </location>
</feature>
<evidence type="ECO:0000256" key="7">
    <source>
        <dbReference type="ARBA" id="ARBA00022692"/>
    </source>
</evidence>
<organism evidence="15 16">
    <name type="scientific">Clavelina lepadiformis</name>
    <name type="common">Light-bulb sea squirt</name>
    <name type="synonym">Ascidia lepadiformis</name>
    <dbReference type="NCBI Taxonomy" id="159417"/>
    <lineage>
        <taxon>Eukaryota</taxon>
        <taxon>Metazoa</taxon>
        <taxon>Chordata</taxon>
        <taxon>Tunicata</taxon>
        <taxon>Ascidiacea</taxon>
        <taxon>Aplousobranchia</taxon>
        <taxon>Clavelinidae</taxon>
        <taxon>Clavelina</taxon>
    </lineage>
</organism>
<evidence type="ECO:0000256" key="4">
    <source>
        <dbReference type="ARBA" id="ARBA00012557"/>
    </source>
</evidence>